<dbReference type="PROSITE" id="PS50235">
    <property type="entry name" value="USP_3"/>
    <property type="match status" value="1"/>
</dbReference>
<accession>A0AAW2SBZ3</accession>
<protein>
    <submittedName>
        <fullName evidence="3">Ubiquitin carboxyl-terminal hydrolase 12</fullName>
    </submittedName>
</protein>
<proteinExistence type="inferred from homology"/>
<dbReference type="GO" id="GO:0031647">
    <property type="term" value="P:regulation of protein stability"/>
    <property type="evidence" value="ECO:0007669"/>
    <property type="project" value="TreeGrafter"/>
</dbReference>
<dbReference type="GO" id="GO:0005634">
    <property type="term" value="C:nucleus"/>
    <property type="evidence" value="ECO:0007669"/>
    <property type="project" value="TreeGrafter"/>
</dbReference>
<dbReference type="Gene3D" id="3.90.70.10">
    <property type="entry name" value="Cysteine proteinases"/>
    <property type="match status" value="1"/>
</dbReference>
<dbReference type="SUPFAM" id="SSF54001">
    <property type="entry name" value="Cysteine proteinases"/>
    <property type="match status" value="1"/>
</dbReference>
<evidence type="ECO:0000313" key="3">
    <source>
        <dbReference type="EMBL" id="KAL0389918.1"/>
    </source>
</evidence>
<dbReference type="Pfam" id="PF00443">
    <property type="entry name" value="UCH"/>
    <property type="match status" value="1"/>
</dbReference>
<keyword evidence="3" id="KW-0378">Hydrolase</keyword>
<evidence type="ECO:0000256" key="1">
    <source>
        <dbReference type="ARBA" id="ARBA00009085"/>
    </source>
</evidence>
<gene>
    <name evidence="3" type="ORF">Scaly_0348900</name>
</gene>
<feature type="domain" description="USP" evidence="2">
    <location>
        <begin position="1"/>
        <end position="287"/>
    </location>
</feature>
<dbReference type="EMBL" id="JACGWM010000002">
    <property type="protein sequence ID" value="KAL0389918.1"/>
    <property type="molecule type" value="Genomic_DNA"/>
</dbReference>
<dbReference type="GO" id="GO:0005829">
    <property type="term" value="C:cytosol"/>
    <property type="evidence" value="ECO:0007669"/>
    <property type="project" value="TreeGrafter"/>
</dbReference>
<dbReference type="PANTHER" id="PTHR24006:SF896">
    <property type="entry name" value="UBIQUITINYL HYDROLASE 1"/>
    <property type="match status" value="1"/>
</dbReference>
<dbReference type="GO" id="GO:0016579">
    <property type="term" value="P:protein deubiquitination"/>
    <property type="evidence" value="ECO:0007669"/>
    <property type="project" value="InterPro"/>
</dbReference>
<comment type="caution">
    <text evidence="3">The sequence shown here is derived from an EMBL/GenBank/DDBJ whole genome shotgun (WGS) entry which is preliminary data.</text>
</comment>
<reference evidence="3" key="2">
    <citation type="journal article" date="2024" name="Plant">
        <title>Genomic evolution and insights into agronomic trait innovations of Sesamum species.</title>
        <authorList>
            <person name="Miao H."/>
            <person name="Wang L."/>
            <person name="Qu L."/>
            <person name="Liu H."/>
            <person name="Sun Y."/>
            <person name="Le M."/>
            <person name="Wang Q."/>
            <person name="Wei S."/>
            <person name="Zheng Y."/>
            <person name="Lin W."/>
            <person name="Duan Y."/>
            <person name="Cao H."/>
            <person name="Xiong S."/>
            <person name="Wang X."/>
            <person name="Wei L."/>
            <person name="Li C."/>
            <person name="Ma Q."/>
            <person name="Ju M."/>
            <person name="Zhao R."/>
            <person name="Li G."/>
            <person name="Mu C."/>
            <person name="Tian Q."/>
            <person name="Mei H."/>
            <person name="Zhang T."/>
            <person name="Gao T."/>
            <person name="Zhang H."/>
        </authorList>
    </citation>
    <scope>NUCLEOTIDE SEQUENCE</scope>
    <source>
        <strain evidence="3">KEN8</strain>
    </source>
</reference>
<organism evidence="3">
    <name type="scientific">Sesamum calycinum</name>
    <dbReference type="NCBI Taxonomy" id="2727403"/>
    <lineage>
        <taxon>Eukaryota</taxon>
        <taxon>Viridiplantae</taxon>
        <taxon>Streptophyta</taxon>
        <taxon>Embryophyta</taxon>
        <taxon>Tracheophyta</taxon>
        <taxon>Spermatophyta</taxon>
        <taxon>Magnoliopsida</taxon>
        <taxon>eudicotyledons</taxon>
        <taxon>Gunneridae</taxon>
        <taxon>Pentapetalae</taxon>
        <taxon>asterids</taxon>
        <taxon>lamiids</taxon>
        <taxon>Lamiales</taxon>
        <taxon>Pedaliaceae</taxon>
        <taxon>Sesamum</taxon>
    </lineage>
</organism>
<dbReference type="PROSITE" id="PS00973">
    <property type="entry name" value="USP_2"/>
    <property type="match status" value="1"/>
</dbReference>
<sequence length="287" mass="33590">MLDLRTKEHLLYELSSPDIVPYPYFRKVVYMPTSVNDEPSTSMPMALQSLFYKLQHIERSVATKDLTKSFGWDTQDAFLQHDVQEFNRVLCEKLEEKMKRTIVEGAIQHLFEGHQKNYIECINVDYKSSRLESFYDLQLDVKGCHDVYASFDKYVAIEHLDGDNKYHAGQYGLQDAKKGALFIDFPPVLQLHLSDLNMTLCRMSYPSWVFCNTNDSLFDADDMQINDRYEFPLQLDLDRDNGRYLSPEADRRVRNLYILHSVLVHNGGVHGGHYYAFIRPTLSNQWY</sequence>
<dbReference type="PANTHER" id="PTHR24006">
    <property type="entry name" value="UBIQUITIN CARBOXYL-TERMINAL HYDROLASE"/>
    <property type="match status" value="1"/>
</dbReference>
<dbReference type="InterPro" id="IPR038765">
    <property type="entry name" value="Papain-like_cys_pep_sf"/>
</dbReference>
<name>A0AAW2SBZ3_9LAMI</name>
<dbReference type="AlphaFoldDB" id="A0AAW2SBZ3"/>
<dbReference type="InterPro" id="IPR028889">
    <property type="entry name" value="USP"/>
</dbReference>
<reference evidence="3" key="1">
    <citation type="submission" date="2020-06" db="EMBL/GenBank/DDBJ databases">
        <authorList>
            <person name="Li T."/>
            <person name="Hu X."/>
            <person name="Zhang T."/>
            <person name="Song X."/>
            <person name="Zhang H."/>
            <person name="Dai N."/>
            <person name="Sheng W."/>
            <person name="Hou X."/>
            <person name="Wei L."/>
        </authorList>
    </citation>
    <scope>NUCLEOTIDE SEQUENCE</scope>
    <source>
        <strain evidence="3">KEN8</strain>
        <tissue evidence="3">Leaf</tissue>
    </source>
</reference>
<evidence type="ECO:0000259" key="2">
    <source>
        <dbReference type="PROSITE" id="PS50235"/>
    </source>
</evidence>
<dbReference type="InterPro" id="IPR018200">
    <property type="entry name" value="USP_CS"/>
</dbReference>
<dbReference type="InterPro" id="IPR050164">
    <property type="entry name" value="Peptidase_C19"/>
</dbReference>
<dbReference type="InterPro" id="IPR001394">
    <property type="entry name" value="Peptidase_C19_UCH"/>
</dbReference>
<comment type="similarity">
    <text evidence="1">Belongs to the peptidase C19 family.</text>
</comment>
<dbReference type="GO" id="GO:0004843">
    <property type="term" value="F:cysteine-type deubiquitinase activity"/>
    <property type="evidence" value="ECO:0007669"/>
    <property type="project" value="InterPro"/>
</dbReference>